<accession>A0A383WF88</accession>
<organism evidence="1 2">
    <name type="scientific">Tetradesmus obliquus</name>
    <name type="common">Green alga</name>
    <name type="synonym">Acutodesmus obliquus</name>
    <dbReference type="NCBI Taxonomy" id="3088"/>
    <lineage>
        <taxon>Eukaryota</taxon>
        <taxon>Viridiplantae</taxon>
        <taxon>Chlorophyta</taxon>
        <taxon>core chlorophytes</taxon>
        <taxon>Chlorophyceae</taxon>
        <taxon>CS clade</taxon>
        <taxon>Sphaeropleales</taxon>
        <taxon>Scenedesmaceae</taxon>
        <taxon>Tetradesmus</taxon>
    </lineage>
</organism>
<dbReference type="OrthoDB" id="525614at2759"/>
<dbReference type="Proteomes" id="UP000256970">
    <property type="component" value="Unassembled WGS sequence"/>
</dbReference>
<dbReference type="AlphaFoldDB" id="A0A383WF88"/>
<gene>
    <name evidence="1" type="ORF">BQ4739_LOCUS16186</name>
</gene>
<evidence type="ECO:0000313" key="2">
    <source>
        <dbReference type="Proteomes" id="UP000256970"/>
    </source>
</evidence>
<keyword evidence="2" id="KW-1185">Reference proteome</keyword>
<evidence type="ECO:0000313" key="1">
    <source>
        <dbReference type="EMBL" id="SZX75842.1"/>
    </source>
</evidence>
<sequence>MGKEPDLSKLAKTLTSKRLECTDEIKVLMDCMMRQGILEADTGCQRQATAAIICLQTATKASSARKELGRRLEVVTRMFRRHGFR</sequence>
<protein>
    <submittedName>
        <fullName evidence="1">Uncharacterized protein</fullName>
    </submittedName>
</protein>
<dbReference type="EMBL" id="FNXT01001243">
    <property type="protein sequence ID" value="SZX75842.1"/>
    <property type="molecule type" value="Genomic_DNA"/>
</dbReference>
<name>A0A383WF88_TETOB</name>
<reference evidence="1 2" key="1">
    <citation type="submission" date="2016-10" db="EMBL/GenBank/DDBJ databases">
        <authorList>
            <person name="Cai Z."/>
        </authorList>
    </citation>
    <scope>NUCLEOTIDE SEQUENCE [LARGE SCALE GENOMIC DNA]</scope>
</reference>
<proteinExistence type="predicted"/>